<dbReference type="EMBL" id="JACHNF010000001">
    <property type="protein sequence ID" value="MBB5983889.1"/>
    <property type="molecule type" value="Genomic_DNA"/>
</dbReference>
<protein>
    <submittedName>
        <fullName evidence="7">Precorrin-6Y C5,15-methyltransferase (Decarboxylating)</fullName>
        <ecNumber evidence="7">2.1.1.132</ecNumber>
    </submittedName>
</protein>
<reference evidence="7 8" key="1">
    <citation type="submission" date="2020-08" db="EMBL/GenBank/DDBJ databases">
        <title>Sequencing the genomes of 1000 actinobacteria strains.</title>
        <authorList>
            <person name="Klenk H.-P."/>
        </authorList>
    </citation>
    <scope>NUCLEOTIDE SEQUENCE [LARGE SCALE GENOMIC DNA]</scope>
    <source>
        <strain evidence="7 8">DSM 17294</strain>
    </source>
</reference>
<comment type="caution">
    <text evidence="7">The sequence shown here is derived from an EMBL/GenBank/DDBJ whole genome shotgun (WGS) entry which is preliminary data.</text>
</comment>
<dbReference type="RefSeq" id="WP_184842384.1">
    <property type="nucleotide sequence ID" value="NZ_JACHNF010000001.1"/>
</dbReference>
<keyword evidence="5" id="KW-0949">S-adenosyl-L-methionine</keyword>
<dbReference type="SUPFAM" id="SSF53790">
    <property type="entry name" value="Tetrapyrrole methylase"/>
    <property type="match status" value="1"/>
</dbReference>
<dbReference type="PANTHER" id="PTHR43182:SF1">
    <property type="entry name" value="COBALT-PRECORRIN-7 C(5)-METHYLTRANSFERASE"/>
    <property type="match status" value="1"/>
</dbReference>
<dbReference type="InterPro" id="IPR014777">
    <property type="entry name" value="4pyrrole_Mease_sub1"/>
</dbReference>
<dbReference type="CDD" id="cd11644">
    <property type="entry name" value="Precorrin-6Y-MT"/>
    <property type="match status" value="1"/>
</dbReference>
<evidence type="ECO:0000256" key="1">
    <source>
        <dbReference type="ARBA" id="ARBA00004953"/>
    </source>
</evidence>
<dbReference type="InterPro" id="IPR012818">
    <property type="entry name" value="CbiE"/>
</dbReference>
<dbReference type="Gene3D" id="3.40.1010.10">
    <property type="entry name" value="Cobalt-precorrin-4 Transmethylase, Domain 1"/>
    <property type="match status" value="1"/>
</dbReference>
<gene>
    <name evidence="7" type="ORF">HDA44_007230</name>
</gene>
<dbReference type="InterPro" id="IPR035996">
    <property type="entry name" value="4pyrrol_Methylase_sf"/>
</dbReference>
<dbReference type="GO" id="GO:0009236">
    <property type="term" value="P:cobalamin biosynthetic process"/>
    <property type="evidence" value="ECO:0007669"/>
    <property type="project" value="UniProtKB-UniPathway"/>
</dbReference>
<dbReference type="NCBIfam" id="TIGR02469">
    <property type="entry name" value="CbiT"/>
    <property type="match status" value="1"/>
</dbReference>
<keyword evidence="2" id="KW-0169">Cobalamin biosynthesis</keyword>
<dbReference type="Gene3D" id="3.30.950.10">
    <property type="entry name" value="Methyltransferase, Cobalt-precorrin-4 Transmethylase, Domain 2"/>
    <property type="match status" value="1"/>
</dbReference>
<dbReference type="EC" id="2.1.1.132" evidence="7"/>
<dbReference type="Pfam" id="PF00590">
    <property type="entry name" value="TP_methylase"/>
    <property type="match status" value="1"/>
</dbReference>
<dbReference type="UniPathway" id="UPA00148"/>
<dbReference type="SUPFAM" id="SSF53335">
    <property type="entry name" value="S-adenosyl-L-methionine-dependent methyltransferases"/>
    <property type="match status" value="1"/>
</dbReference>
<dbReference type="CDD" id="cd02440">
    <property type="entry name" value="AdoMet_MTases"/>
    <property type="match status" value="1"/>
</dbReference>
<dbReference type="InterPro" id="IPR000878">
    <property type="entry name" value="4pyrrol_Mease"/>
</dbReference>
<evidence type="ECO:0000256" key="3">
    <source>
        <dbReference type="ARBA" id="ARBA00022603"/>
    </source>
</evidence>
<dbReference type="PANTHER" id="PTHR43182">
    <property type="entry name" value="COBALT-PRECORRIN-6B C(15)-METHYLTRANSFERASE (DECARBOXYLATING)"/>
    <property type="match status" value="1"/>
</dbReference>
<keyword evidence="4 7" id="KW-0808">Transferase</keyword>
<dbReference type="GO" id="GO:0032259">
    <property type="term" value="P:methylation"/>
    <property type="evidence" value="ECO:0007669"/>
    <property type="project" value="UniProtKB-KW"/>
</dbReference>
<dbReference type="PIRSF" id="PIRSF036428">
    <property type="entry name" value="CobL"/>
    <property type="match status" value="1"/>
</dbReference>
<dbReference type="Gene3D" id="3.40.50.150">
    <property type="entry name" value="Vaccinia Virus protein VP39"/>
    <property type="match status" value="1"/>
</dbReference>
<organism evidence="7 8">
    <name type="scientific">Kribbella solani</name>
    <dbReference type="NCBI Taxonomy" id="236067"/>
    <lineage>
        <taxon>Bacteria</taxon>
        <taxon>Bacillati</taxon>
        <taxon>Actinomycetota</taxon>
        <taxon>Actinomycetes</taxon>
        <taxon>Propionibacteriales</taxon>
        <taxon>Kribbellaceae</taxon>
        <taxon>Kribbella</taxon>
    </lineage>
</organism>
<dbReference type="NCBIfam" id="TIGR02467">
    <property type="entry name" value="CbiE"/>
    <property type="match status" value="1"/>
</dbReference>
<dbReference type="GO" id="GO:0046025">
    <property type="term" value="F:precorrin-6Y C5,15-methyltransferase (decarboxylating) activity"/>
    <property type="evidence" value="ECO:0007669"/>
    <property type="project" value="UniProtKB-EC"/>
</dbReference>
<evidence type="ECO:0000256" key="2">
    <source>
        <dbReference type="ARBA" id="ARBA00022573"/>
    </source>
</evidence>
<evidence type="ECO:0000256" key="4">
    <source>
        <dbReference type="ARBA" id="ARBA00022679"/>
    </source>
</evidence>
<evidence type="ECO:0000313" key="8">
    <source>
        <dbReference type="Proteomes" id="UP000558997"/>
    </source>
</evidence>
<dbReference type="InterPro" id="IPR014008">
    <property type="entry name" value="Cbl_synth_MTase_CbiT"/>
</dbReference>
<keyword evidence="8" id="KW-1185">Reference proteome</keyword>
<evidence type="ECO:0000256" key="5">
    <source>
        <dbReference type="ARBA" id="ARBA00022691"/>
    </source>
</evidence>
<dbReference type="InterPro" id="IPR029063">
    <property type="entry name" value="SAM-dependent_MTases_sf"/>
</dbReference>
<comment type="pathway">
    <text evidence="1">Cofactor biosynthesis; adenosylcobalamin biosynthesis.</text>
</comment>
<dbReference type="Proteomes" id="UP000558997">
    <property type="component" value="Unassembled WGS sequence"/>
</dbReference>
<name>A0A841E0D1_9ACTN</name>
<sequence length="423" mass="44718">MPADQITVVGVGANGWPGLTPEAQTAIHKAEVLMGSTRQLALIPTAAVRVAWPSPLSEALPRLLKEYSGKQICVLASGDPTYHGIGTTLVRLLGPDAVHVIPHPSSVSLACARLGWPQDQIQVVSLVKNPVEHLHPHLTPDRRLLVLSRNAQTPAEVAHLLTARGYGASQLTILEQLAAPTERIRTTPATNWPTTLAGLSADRATPATPATSALPLGWSDPIDPLNVIAIHTPADAPVLSTSPGLPDDVYENDGQLTKREVRAVTLSRLAPVPGQLLWDIGGGAGSIAIEWSRHHPSCRAIAIERDPARADRLARNATNLGVPVTTVAGAAPTALADLEPPHAIFIGGGATAAGMIEACWTALRPGGRLVTNSVTLETDALITQWHTRYGGDLIRLEVHRAAPLGTMTAWRPSLPVTIWSVTK</sequence>
<dbReference type="GO" id="GO:0008276">
    <property type="term" value="F:protein methyltransferase activity"/>
    <property type="evidence" value="ECO:0007669"/>
    <property type="project" value="InterPro"/>
</dbReference>
<dbReference type="InterPro" id="IPR050714">
    <property type="entry name" value="Cobalamin_biosynth_MTase"/>
</dbReference>
<keyword evidence="3 7" id="KW-0489">Methyltransferase</keyword>
<evidence type="ECO:0000259" key="6">
    <source>
        <dbReference type="Pfam" id="PF00590"/>
    </source>
</evidence>
<proteinExistence type="predicted"/>
<dbReference type="AlphaFoldDB" id="A0A841E0D1"/>
<feature type="domain" description="Tetrapyrrole methylase" evidence="6">
    <location>
        <begin position="6"/>
        <end position="189"/>
    </location>
</feature>
<evidence type="ECO:0000313" key="7">
    <source>
        <dbReference type="EMBL" id="MBB5983889.1"/>
    </source>
</evidence>
<accession>A0A841E0D1</accession>
<dbReference type="InterPro" id="IPR014776">
    <property type="entry name" value="4pyrrole_Mease_sub2"/>
</dbReference>
<dbReference type="InterPro" id="IPR006365">
    <property type="entry name" value="Cbl_synth_CobL"/>
</dbReference>